<protein>
    <recommendedName>
        <fullName evidence="1">DUF5739 domain-containing protein</fullName>
    </recommendedName>
</protein>
<evidence type="ECO:0000259" key="1">
    <source>
        <dbReference type="Pfam" id="PF19010"/>
    </source>
</evidence>
<dbReference type="InterPro" id="IPR043800">
    <property type="entry name" value="DUF5739"/>
</dbReference>
<evidence type="ECO:0000313" key="3">
    <source>
        <dbReference type="Proteomes" id="UP000311919"/>
    </source>
</evidence>
<accession>A0A4Z2DB78</accession>
<sequence length="464" mass="55506">MIYYNELIYEYGTSQYSKWITFNYYIIWYIILSDISAIPFHRMHSEITVSLPDTYKSYINTTTTTSNTTTYNNNNHNNNYHLKTDSIVDNSNVNTITLNNLHRQKQIEQSIEALHFHSGSYLHNNNNPINAYISNYANELEQYPNVWFQQRKYLTASKYQSNLWTTLDVENCYEVQPAPDLLSPEEIQQYERNLFNHNNNRRFSRQIKRKYVNYRKKFPGLKHQWFRNKRNFIKSSKRFTWLTRKPSVNYSLLRSIRSIHERKISEDQDTHLFNNTLLIDKNLKTNYTMKHHDHYHHHSVNNVVAVITVHKIAIRPSVLILKHGNVQARIHYVMQLHKELTEQYRLILEIRINPEFPPLYIGVIQNVCDYWPANVPQSKCSLKRPRFYQKNTMCFCNMPPGIYRQRVKLNLNNILHELELPRFLVSFLFSDKKLDLHITIKLEMDNKHLVGCMKVKLPLQFISA</sequence>
<dbReference type="OrthoDB" id="6258898at2759"/>
<gene>
    <name evidence="2" type="ORF">EWB00_002752</name>
</gene>
<organism evidence="2 3">
    <name type="scientific">Schistosoma japonicum</name>
    <name type="common">Blood fluke</name>
    <dbReference type="NCBI Taxonomy" id="6182"/>
    <lineage>
        <taxon>Eukaryota</taxon>
        <taxon>Metazoa</taxon>
        <taxon>Spiralia</taxon>
        <taxon>Lophotrochozoa</taxon>
        <taxon>Platyhelminthes</taxon>
        <taxon>Trematoda</taxon>
        <taxon>Digenea</taxon>
        <taxon>Strigeidida</taxon>
        <taxon>Schistosomatoidea</taxon>
        <taxon>Schistosomatidae</taxon>
        <taxon>Schistosoma</taxon>
    </lineage>
</organism>
<dbReference type="Pfam" id="PF19010">
    <property type="entry name" value="DUF5739"/>
    <property type="match status" value="1"/>
</dbReference>
<reference evidence="2 3" key="1">
    <citation type="submission" date="2019-03" db="EMBL/GenBank/DDBJ databases">
        <title>An improved genome assembly of the fluke Schistosoma japonicum.</title>
        <authorList>
            <person name="Hu W."/>
            <person name="Luo F."/>
            <person name="Yin M."/>
            <person name="Mo X."/>
            <person name="Sun C."/>
            <person name="Wu Q."/>
            <person name="Zhu B."/>
            <person name="Xiang M."/>
            <person name="Wang J."/>
            <person name="Wang Y."/>
            <person name="Zhang T."/>
            <person name="Xu B."/>
            <person name="Zheng H."/>
            <person name="Feng Z."/>
        </authorList>
    </citation>
    <scope>NUCLEOTIDE SEQUENCE [LARGE SCALE GENOMIC DNA]</scope>
    <source>
        <strain evidence="2">HuSjv2</strain>
        <tissue evidence="2">Worms</tissue>
    </source>
</reference>
<dbReference type="AlphaFoldDB" id="A0A4Z2DB78"/>
<name>A0A4Z2DB78_SCHJA</name>
<evidence type="ECO:0000313" key="2">
    <source>
        <dbReference type="EMBL" id="TNN13679.1"/>
    </source>
</evidence>
<proteinExistence type="predicted"/>
<dbReference type="EMBL" id="SKCS01000186">
    <property type="protein sequence ID" value="TNN13679.1"/>
    <property type="molecule type" value="Genomic_DNA"/>
</dbReference>
<dbReference type="Proteomes" id="UP000311919">
    <property type="component" value="Unassembled WGS sequence"/>
</dbReference>
<comment type="caution">
    <text evidence="2">The sequence shown here is derived from an EMBL/GenBank/DDBJ whole genome shotgun (WGS) entry which is preliminary data.</text>
</comment>
<feature type="domain" description="DUF5739" evidence="1">
    <location>
        <begin position="299"/>
        <end position="391"/>
    </location>
</feature>
<keyword evidence="3" id="KW-1185">Reference proteome</keyword>